<dbReference type="Gene3D" id="4.10.320.10">
    <property type="entry name" value="E3-binding domain"/>
    <property type="match status" value="1"/>
</dbReference>
<dbReference type="EMBL" id="JACHGT010000002">
    <property type="protein sequence ID" value="MBB6032918.1"/>
    <property type="molecule type" value="Genomic_DNA"/>
</dbReference>
<protein>
    <recommendedName>
        <fullName evidence="3">Lsr2 DNA-binding domain-containing protein</fullName>
    </recommendedName>
</protein>
<dbReference type="RefSeq" id="WP_184785847.1">
    <property type="nucleotide sequence ID" value="NZ_BONT01000020.1"/>
</dbReference>
<evidence type="ECO:0000313" key="4">
    <source>
        <dbReference type="EMBL" id="MBB6032918.1"/>
    </source>
</evidence>
<evidence type="ECO:0000313" key="5">
    <source>
        <dbReference type="Proteomes" id="UP000548476"/>
    </source>
</evidence>
<dbReference type="GO" id="GO:0003677">
    <property type="term" value="F:DNA binding"/>
    <property type="evidence" value="ECO:0007669"/>
    <property type="project" value="UniProtKB-KW"/>
</dbReference>
<dbReference type="InterPro" id="IPR055370">
    <property type="entry name" value="Lsr2_DNA-bd"/>
</dbReference>
<feature type="domain" description="Lsr2 DNA-binding" evidence="3">
    <location>
        <begin position="686"/>
        <end position="717"/>
    </location>
</feature>
<name>A0A841FGE7_9ACTN</name>
<keyword evidence="5" id="KW-1185">Reference proteome</keyword>
<dbReference type="AlphaFoldDB" id="A0A841FGE7"/>
<keyword evidence="1" id="KW-0238">DNA-binding</keyword>
<dbReference type="Pfam" id="PF23359">
    <property type="entry name" value="Lsr2_DNA-bd"/>
    <property type="match status" value="1"/>
</dbReference>
<comment type="caution">
    <text evidence="4">The sequence shown here is derived from an EMBL/GenBank/DDBJ whole genome shotgun (WGS) entry which is preliminary data.</text>
</comment>
<evidence type="ECO:0000256" key="1">
    <source>
        <dbReference type="ARBA" id="ARBA00023125"/>
    </source>
</evidence>
<dbReference type="GO" id="GO:0016746">
    <property type="term" value="F:acyltransferase activity"/>
    <property type="evidence" value="ECO:0007669"/>
    <property type="project" value="InterPro"/>
</dbReference>
<sequence length="724" mass="78984">MAEIPATKPWRHRASAMPWVPGNTAQILPHLRALLEDIERQPYLDRPFTWPITGSTTTIRQALQSLGGSGLVEKGNGVATLTPEAGTFLETNDSSYLLMVFHANVRFVGEAIHSLDTPRTHEQLNDIAAAEYQMAWTSMDQVRRRTAWARAAELVELWRSGNQLVLTELGHEFRSRIRIASSDDLPTVSATTVETPTIAAPGPEIAALVSSLDTQALANRKSAVGYVPGNGLHDSLRDLVNISSPSITFEDFHRSCVENFGIADNSARQTLVNLRSLGILEQTALDTVGPTGCGQEWMASDEPADLVRIIHSKVSLVAEVLLALSTTDKVDTASIHAWLTSRYGTAAVTRSELTTRLVLLRECGMVERITHLTYRLSPRGLAFRNSIPLWQPAADPGSAADDLKPAEAESLAAKLLVSSVGGDSNRFESLTAEAFGRLGASIEYTSDRDYPVFVATFWLSPTQRSRLLIAARSAQPGELGEDFVLDRLETYRRQYRAKMAAIVAPAFARELSSWAKEKGVLSITAGELGLLVDRHAEIPVHAERTLELLGSSDTDAIWASEERSFTVLSRVVRTLWDSGNDPEEVKYNSGSLSLNEIWRAARKDLDAPLDKLEVTEVLQLLSHPNVQGVVESAGGGFSMADTPTHVAARLRAMAAKLELISPSTRPPTRPSPPRTIPAPRVSSPVRAGRIRAWALENGFRVGKLGKLPKSVVEAFHAHHSTDSP</sequence>
<dbReference type="Proteomes" id="UP000548476">
    <property type="component" value="Unassembled WGS sequence"/>
</dbReference>
<organism evidence="4 5">
    <name type="scientific">Phytomonospora endophytica</name>
    <dbReference type="NCBI Taxonomy" id="714109"/>
    <lineage>
        <taxon>Bacteria</taxon>
        <taxon>Bacillati</taxon>
        <taxon>Actinomycetota</taxon>
        <taxon>Actinomycetes</taxon>
        <taxon>Micromonosporales</taxon>
        <taxon>Micromonosporaceae</taxon>
        <taxon>Phytomonospora</taxon>
    </lineage>
</organism>
<evidence type="ECO:0000259" key="3">
    <source>
        <dbReference type="Pfam" id="PF23359"/>
    </source>
</evidence>
<feature type="region of interest" description="Disordered" evidence="2">
    <location>
        <begin position="661"/>
        <end position="682"/>
    </location>
</feature>
<evidence type="ECO:0000256" key="2">
    <source>
        <dbReference type="SAM" id="MobiDB-lite"/>
    </source>
</evidence>
<feature type="compositionally biased region" description="Pro residues" evidence="2">
    <location>
        <begin position="664"/>
        <end position="676"/>
    </location>
</feature>
<proteinExistence type="predicted"/>
<gene>
    <name evidence="4" type="ORF">HNR73_000765</name>
</gene>
<reference evidence="4 5" key="1">
    <citation type="submission" date="2020-08" db="EMBL/GenBank/DDBJ databases">
        <title>Genomic Encyclopedia of Type Strains, Phase IV (KMG-IV): sequencing the most valuable type-strain genomes for metagenomic binning, comparative biology and taxonomic classification.</title>
        <authorList>
            <person name="Goeker M."/>
        </authorList>
    </citation>
    <scope>NUCLEOTIDE SEQUENCE [LARGE SCALE GENOMIC DNA]</scope>
    <source>
        <strain evidence="4 5">YIM 65646</strain>
    </source>
</reference>
<accession>A0A841FGE7</accession>
<dbReference type="InterPro" id="IPR036625">
    <property type="entry name" value="E3-bd_dom_sf"/>
</dbReference>